<organism evidence="1">
    <name type="scientific">Oppiella nova</name>
    <dbReference type="NCBI Taxonomy" id="334625"/>
    <lineage>
        <taxon>Eukaryota</taxon>
        <taxon>Metazoa</taxon>
        <taxon>Ecdysozoa</taxon>
        <taxon>Arthropoda</taxon>
        <taxon>Chelicerata</taxon>
        <taxon>Arachnida</taxon>
        <taxon>Acari</taxon>
        <taxon>Acariformes</taxon>
        <taxon>Sarcoptiformes</taxon>
        <taxon>Oribatida</taxon>
        <taxon>Brachypylina</taxon>
        <taxon>Oppioidea</taxon>
        <taxon>Oppiidae</taxon>
        <taxon>Oppiella</taxon>
    </lineage>
</organism>
<dbReference type="EMBL" id="OC920375">
    <property type="protein sequence ID" value="CAD7652446.1"/>
    <property type="molecule type" value="Genomic_DNA"/>
</dbReference>
<name>A0A7R9M2R6_9ACAR</name>
<dbReference type="EMBL" id="CAJPVJ010005550">
    <property type="protein sequence ID" value="CAG2169633.1"/>
    <property type="molecule type" value="Genomic_DNA"/>
</dbReference>
<keyword evidence="2" id="KW-1185">Reference proteome</keyword>
<dbReference type="AlphaFoldDB" id="A0A7R9M2R6"/>
<dbReference type="OrthoDB" id="6478838at2759"/>
<sequence>MRPECHKEVYALTVNKLSVESDAFYVVVIPANTPDILFTHLPKILFEEFHLIREFIVCLAVNQDMDEEEGEDYTSHQFMQKMSLNDTNGTPEEYYTKDSFDRYGDDLCGLVLSYLSLEDCFRFECLSKQWMRCVFTSRHSLEFNDQLINKLSIKEGLREGCVDWETLRAQLKKCSNIRSIDMTIDSQETAILFEVLMNSCKHSLNAIDVRFHYKTDVKIMDRIVCKYGSQLTAISVPPSGYEVFRKH</sequence>
<evidence type="ECO:0008006" key="3">
    <source>
        <dbReference type="Google" id="ProtNLM"/>
    </source>
</evidence>
<accession>A0A7R9M2R6</accession>
<proteinExistence type="predicted"/>
<reference evidence="1" key="1">
    <citation type="submission" date="2020-11" db="EMBL/GenBank/DDBJ databases">
        <authorList>
            <person name="Tran Van P."/>
        </authorList>
    </citation>
    <scope>NUCLEOTIDE SEQUENCE</scope>
</reference>
<dbReference type="InterPro" id="IPR036047">
    <property type="entry name" value="F-box-like_dom_sf"/>
</dbReference>
<protein>
    <recommendedName>
        <fullName evidence="3">F-box domain-containing protein</fullName>
    </recommendedName>
</protein>
<gene>
    <name evidence="1" type="ORF">ONB1V03_LOCUS9107</name>
</gene>
<evidence type="ECO:0000313" key="2">
    <source>
        <dbReference type="Proteomes" id="UP000728032"/>
    </source>
</evidence>
<evidence type="ECO:0000313" key="1">
    <source>
        <dbReference type="EMBL" id="CAD7652446.1"/>
    </source>
</evidence>
<dbReference type="Proteomes" id="UP000728032">
    <property type="component" value="Unassembled WGS sequence"/>
</dbReference>
<dbReference type="SUPFAM" id="SSF81383">
    <property type="entry name" value="F-box domain"/>
    <property type="match status" value="1"/>
</dbReference>